<dbReference type="InterPro" id="IPR036249">
    <property type="entry name" value="Thioredoxin-like_sf"/>
</dbReference>
<dbReference type="InterPro" id="IPR014025">
    <property type="entry name" value="Glutaredoxin_subgr"/>
</dbReference>
<gene>
    <name evidence="2" type="ORF">AVDCRST_MAG09-1464</name>
</gene>
<dbReference type="RefSeq" id="WP_294173167.1">
    <property type="nucleotide sequence ID" value="NZ_CADCVZ010000030.1"/>
</dbReference>
<feature type="domain" description="Glutaredoxin" evidence="1">
    <location>
        <begin position="7"/>
        <end position="66"/>
    </location>
</feature>
<dbReference type="SUPFAM" id="SSF52833">
    <property type="entry name" value="Thioredoxin-like"/>
    <property type="match status" value="1"/>
</dbReference>
<dbReference type="EMBL" id="CADCVZ010000030">
    <property type="protein sequence ID" value="CAA9508944.1"/>
    <property type="molecule type" value="Genomic_DNA"/>
</dbReference>
<dbReference type="PRINTS" id="PR00160">
    <property type="entry name" value="GLUTAREDOXIN"/>
</dbReference>
<dbReference type="Gene3D" id="3.40.30.10">
    <property type="entry name" value="Glutaredoxin"/>
    <property type="match status" value="1"/>
</dbReference>
<protein>
    <recommendedName>
        <fullName evidence="1">Glutaredoxin domain-containing protein</fullName>
    </recommendedName>
</protein>
<sequence>MPQATLYRMVLPDHECPFGRRAKDMLDDAGFEVEEHILGSREEVEAFKEEHGVSTTPLVWVDGKRIGGSDDLGKFLVAHA</sequence>
<evidence type="ECO:0000313" key="2">
    <source>
        <dbReference type="EMBL" id="CAA9508944.1"/>
    </source>
</evidence>
<reference evidence="2" key="1">
    <citation type="submission" date="2020-02" db="EMBL/GenBank/DDBJ databases">
        <authorList>
            <person name="Meier V. D."/>
        </authorList>
    </citation>
    <scope>NUCLEOTIDE SEQUENCE</scope>
    <source>
        <strain evidence="2">AVDCRST_MAG09</strain>
    </source>
</reference>
<proteinExistence type="predicted"/>
<dbReference type="InterPro" id="IPR002109">
    <property type="entry name" value="Glutaredoxin"/>
</dbReference>
<organism evidence="2">
    <name type="scientific">uncultured Sphingomonas sp</name>
    <dbReference type="NCBI Taxonomy" id="158754"/>
    <lineage>
        <taxon>Bacteria</taxon>
        <taxon>Pseudomonadati</taxon>
        <taxon>Pseudomonadota</taxon>
        <taxon>Alphaproteobacteria</taxon>
        <taxon>Sphingomonadales</taxon>
        <taxon>Sphingomonadaceae</taxon>
        <taxon>Sphingomonas</taxon>
        <taxon>environmental samples</taxon>
    </lineage>
</organism>
<dbReference type="Pfam" id="PF00462">
    <property type="entry name" value="Glutaredoxin"/>
    <property type="match status" value="1"/>
</dbReference>
<evidence type="ECO:0000259" key="1">
    <source>
        <dbReference type="Pfam" id="PF00462"/>
    </source>
</evidence>
<dbReference type="PROSITE" id="PS51354">
    <property type="entry name" value="GLUTAREDOXIN_2"/>
    <property type="match status" value="1"/>
</dbReference>
<accession>A0A6J4SZ53</accession>
<name>A0A6J4SZ53_9SPHN</name>
<dbReference type="AlphaFoldDB" id="A0A6J4SZ53"/>